<dbReference type="Proteomes" id="UP001521785">
    <property type="component" value="Unassembled WGS sequence"/>
</dbReference>
<sequence length="434" mass="48216">MEHLNHNDHGVTSISPESKPSSPPPPCNRHRHDVPRARSYSPIRGAKPAQSLGLGRKSRVPEKVSNPTMQDFCVDNGEGPSAEREKDRSKGKGLKAYVVDEAEELARSIGQNRNVGDGFAGPSKATPLIVESAKLERTPTPFPFTKTNRKGKDPMRISPTEKKDKFNTAPARLEPISLPTMFAISSPSPRPSSVRLGLEKGTVVNFPSQEEIDSWRVELDASTTSRHPGFVTPGRPYRRFRDSPLNNFKSPKELWIRNIDSVVAPSISSCPAPFPLAPTELRYRDFYSPLVGRSPLNEESLGIASPVSTERFYGMPDYRGDMDSPGPPPRKMRLKRRASSVSETRKALPPKKPLEMAEMDRDRNESTENGEDRENGQGLTGRLKLLFKKLWNKEADDKGEVLARRKGAATKMLKSRIAKSGHSINRIIGRVRNG</sequence>
<feature type="region of interest" description="Disordered" evidence="1">
    <location>
        <begin position="139"/>
        <end position="162"/>
    </location>
</feature>
<keyword evidence="3" id="KW-1185">Reference proteome</keyword>
<comment type="caution">
    <text evidence="2">The sequence shown here is derived from an EMBL/GenBank/DDBJ whole genome shotgun (WGS) entry which is preliminary data.</text>
</comment>
<reference evidence="2 3" key="1">
    <citation type="submission" date="2024-02" db="EMBL/GenBank/DDBJ databases">
        <title>De novo assembly and annotation of 12 fungi associated with fruit tree decline syndrome in Ontario, Canada.</title>
        <authorList>
            <person name="Sulman M."/>
            <person name="Ellouze W."/>
            <person name="Ilyukhin E."/>
        </authorList>
    </citation>
    <scope>NUCLEOTIDE SEQUENCE [LARGE SCALE GENOMIC DNA]</scope>
    <source>
        <strain evidence="2 3">M42-189</strain>
    </source>
</reference>
<evidence type="ECO:0000256" key="1">
    <source>
        <dbReference type="SAM" id="MobiDB-lite"/>
    </source>
</evidence>
<evidence type="ECO:0000313" key="2">
    <source>
        <dbReference type="EMBL" id="KAL1593245.1"/>
    </source>
</evidence>
<feature type="region of interest" description="Disordered" evidence="1">
    <location>
        <begin position="314"/>
        <end position="379"/>
    </location>
</feature>
<dbReference type="EMBL" id="JAKJXO020000019">
    <property type="protein sequence ID" value="KAL1593245.1"/>
    <property type="molecule type" value="Genomic_DNA"/>
</dbReference>
<gene>
    <name evidence="2" type="ORF">SLS60_010853</name>
</gene>
<name>A0ABR3QM63_9PLEO</name>
<feature type="compositionally biased region" description="Basic and acidic residues" evidence="1">
    <location>
        <begin position="352"/>
        <end position="375"/>
    </location>
</feature>
<feature type="compositionally biased region" description="Basic and acidic residues" evidence="1">
    <location>
        <begin position="81"/>
        <end position="90"/>
    </location>
</feature>
<feature type="compositionally biased region" description="Basic and acidic residues" evidence="1">
    <location>
        <begin position="150"/>
        <end position="162"/>
    </location>
</feature>
<organism evidence="2 3">
    <name type="scientific">Paraconiothyrium brasiliense</name>
    <dbReference type="NCBI Taxonomy" id="300254"/>
    <lineage>
        <taxon>Eukaryota</taxon>
        <taxon>Fungi</taxon>
        <taxon>Dikarya</taxon>
        <taxon>Ascomycota</taxon>
        <taxon>Pezizomycotina</taxon>
        <taxon>Dothideomycetes</taxon>
        <taxon>Pleosporomycetidae</taxon>
        <taxon>Pleosporales</taxon>
        <taxon>Massarineae</taxon>
        <taxon>Didymosphaeriaceae</taxon>
        <taxon>Paraconiothyrium</taxon>
    </lineage>
</organism>
<evidence type="ECO:0000313" key="3">
    <source>
        <dbReference type="Proteomes" id="UP001521785"/>
    </source>
</evidence>
<feature type="region of interest" description="Disordered" evidence="1">
    <location>
        <begin position="1"/>
        <end position="92"/>
    </location>
</feature>
<accession>A0ABR3QM63</accession>
<protein>
    <submittedName>
        <fullName evidence="2">Uncharacterized protein</fullName>
    </submittedName>
</protein>
<proteinExistence type="predicted"/>